<organism evidence="2 3">
    <name type="scientific">Plasmodium falciparum MaliPS096_E11</name>
    <dbReference type="NCBI Taxonomy" id="1036727"/>
    <lineage>
        <taxon>Eukaryota</taxon>
        <taxon>Sar</taxon>
        <taxon>Alveolata</taxon>
        <taxon>Apicomplexa</taxon>
        <taxon>Aconoidasida</taxon>
        <taxon>Haemosporida</taxon>
        <taxon>Plasmodiidae</taxon>
        <taxon>Plasmodium</taxon>
        <taxon>Plasmodium (Laverania)</taxon>
    </lineage>
</organism>
<dbReference type="Proteomes" id="UP000030699">
    <property type="component" value="Unassembled WGS sequence"/>
</dbReference>
<dbReference type="AlphaFoldDB" id="A0A024WRC3"/>
<keyword evidence="1" id="KW-0812">Transmembrane</keyword>
<reference evidence="2 3" key="2">
    <citation type="submission" date="2013-02" db="EMBL/GenBank/DDBJ databases">
        <title>The Genome Sequence of Plasmodium falciparum MaliPS096_E11.</title>
        <authorList>
            <consortium name="The Broad Institute Genome Sequencing Platform"/>
            <consortium name="The Broad Institute Genome Sequencing Center for Infectious Disease"/>
            <person name="Neafsey D."/>
            <person name="Cheeseman I."/>
            <person name="Volkman S."/>
            <person name="Adams J."/>
            <person name="Walker B."/>
            <person name="Young S.K."/>
            <person name="Zeng Q."/>
            <person name="Gargeya S."/>
            <person name="Fitzgerald M."/>
            <person name="Haas B."/>
            <person name="Abouelleil A."/>
            <person name="Alvarado L."/>
            <person name="Arachchi H.M."/>
            <person name="Berlin A.M."/>
            <person name="Chapman S.B."/>
            <person name="Dewar J."/>
            <person name="Goldberg J."/>
            <person name="Griggs A."/>
            <person name="Gujja S."/>
            <person name="Hansen M."/>
            <person name="Howarth C."/>
            <person name="Imamovic A."/>
            <person name="Larimer J."/>
            <person name="McCowan C."/>
            <person name="Murphy C."/>
            <person name="Neiman D."/>
            <person name="Pearson M."/>
            <person name="Priest M."/>
            <person name="Roberts A."/>
            <person name="Saif S."/>
            <person name="Shea T."/>
            <person name="Sisk P."/>
            <person name="Sykes S."/>
            <person name="Wortman J."/>
            <person name="Nusbaum C."/>
            <person name="Birren B."/>
        </authorList>
    </citation>
    <scope>NUCLEOTIDE SEQUENCE [LARGE SCALE GENOMIC DNA]</scope>
    <source>
        <strain evidence="2 3">MaliPS096_E11</strain>
    </source>
</reference>
<proteinExistence type="predicted"/>
<feature type="transmembrane region" description="Helical" evidence="1">
    <location>
        <begin position="20"/>
        <end position="41"/>
    </location>
</feature>
<keyword evidence="1" id="KW-1133">Transmembrane helix</keyword>
<accession>A0A024WRC3</accession>
<sequence length="53" mass="6572">MVLSYMNFIINNNFIFYNYFDIYLFKFDLKMIFITSGFNYLMYLKKIGIKNNE</sequence>
<protein>
    <submittedName>
        <fullName evidence="2">Uncharacterized protein</fullName>
    </submittedName>
</protein>
<reference evidence="2 3" key="1">
    <citation type="submission" date="2013-02" db="EMBL/GenBank/DDBJ databases">
        <title>The Genome Annotation of Plasmodium falciparum MaliPS096_E11.</title>
        <authorList>
            <consortium name="The Broad Institute Genome Sequencing Platform"/>
            <consortium name="The Broad Institute Genome Sequencing Center for Infectious Disease"/>
            <person name="Neafsey D."/>
            <person name="Hoffman S."/>
            <person name="Volkman S."/>
            <person name="Rosenthal P."/>
            <person name="Walker B."/>
            <person name="Young S.K."/>
            <person name="Zeng Q."/>
            <person name="Gargeya S."/>
            <person name="Fitzgerald M."/>
            <person name="Haas B."/>
            <person name="Abouelleil A."/>
            <person name="Allen A.W."/>
            <person name="Alvarado L."/>
            <person name="Arachchi H.M."/>
            <person name="Berlin A.M."/>
            <person name="Chapman S.B."/>
            <person name="Gainer-Dewar J."/>
            <person name="Goldberg J."/>
            <person name="Griggs A."/>
            <person name="Gujja S."/>
            <person name="Hansen M."/>
            <person name="Howarth C."/>
            <person name="Imamovic A."/>
            <person name="Ireland A."/>
            <person name="Larimer J."/>
            <person name="McCowan C."/>
            <person name="Murphy C."/>
            <person name="Pearson M."/>
            <person name="Poon T.W."/>
            <person name="Priest M."/>
            <person name="Roberts A."/>
            <person name="Saif S."/>
            <person name="Shea T."/>
            <person name="Sisk P."/>
            <person name="Sykes S."/>
            <person name="Wortman J."/>
            <person name="Nusbaum C."/>
            <person name="Birren B."/>
        </authorList>
    </citation>
    <scope>NUCLEOTIDE SEQUENCE [LARGE SCALE GENOMIC DNA]</scope>
    <source>
        <strain evidence="2 3">MaliPS096_E11</strain>
    </source>
</reference>
<evidence type="ECO:0000313" key="2">
    <source>
        <dbReference type="EMBL" id="ETW49737.1"/>
    </source>
</evidence>
<gene>
    <name evidence="2" type="ORF">PFMALIP_02271</name>
</gene>
<name>A0A024WRC3_PLAFA</name>
<evidence type="ECO:0000256" key="1">
    <source>
        <dbReference type="SAM" id="Phobius"/>
    </source>
</evidence>
<dbReference type="EMBL" id="KI925539">
    <property type="protein sequence ID" value="ETW49737.1"/>
    <property type="molecule type" value="Genomic_DNA"/>
</dbReference>
<keyword evidence="1" id="KW-0472">Membrane</keyword>
<evidence type="ECO:0000313" key="3">
    <source>
        <dbReference type="Proteomes" id="UP000030699"/>
    </source>
</evidence>